<reference evidence="2" key="1">
    <citation type="journal article" date="2022" name="Mol. Ecol. Resour.">
        <title>The genomes of chicory, endive, great burdock and yacon provide insights into Asteraceae palaeo-polyploidization history and plant inulin production.</title>
        <authorList>
            <person name="Fan W."/>
            <person name="Wang S."/>
            <person name="Wang H."/>
            <person name="Wang A."/>
            <person name="Jiang F."/>
            <person name="Liu H."/>
            <person name="Zhao H."/>
            <person name="Xu D."/>
            <person name="Zhang Y."/>
        </authorList>
    </citation>
    <scope>NUCLEOTIDE SEQUENCE [LARGE SCALE GENOMIC DNA]</scope>
    <source>
        <strain evidence="2">cv. Yunnan</strain>
    </source>
</reference>
<accession>A0ACB8YDA6</accession>
<name>A0ACB8YDA6_9ASTR</name>
<organism evidence="1 2">
    <name type="scientific">Smallanthus sonchifolius</name>
    <dbReference type="NCBI Taxonomy" id="185202"/>
    <lineage>
        <taxon>Eukaryota</taxon>
        <taxon>Viridiplantae</taxon>
        <taxon>Streptophyta</taxon>
        <taxon>Embryophyta</taxon>
        <taxon>Tracheophyta</taxon>
        <taxon>Spermatophyta</taxon>
        <taxon>Magnoliopsida</taxon>
        <taxon>eudicotyledons</taxon>
        <taxon>Gunneridae</taxon>
        <taxon>Pentapetalae</taxon>
        <taxon>asterids</taxon>
        <taxon>campanulids</taxon>
        <taxon>Asterales</taxon>
        <taxon>Asteraceae</taxon>
        <taxon>Asteroideae</taxon>
        <taxon>Heliantheae alliance</taxon>
        <taxon>Millerieae</taxon>
        <taxon>Smallanthus</taxon>
    </lineage>
</organism>
<dbReference type="Proteomes" id="UP001056120">
    <property type="component" value="Linkage Group LG28"/>
</dbReference>
<dbReference type="EMBL" id="CM042045">
    <property type="protein sequence ID" value="KAI3683642.1"/>
    <property type="molecule type" value="Genomic_DNA"/>
</dbReference>
<sequence length="133" mass="14755">MKTCPVTLIGIPTILLVKFCSKALAKWILPISASALGIPVRSSRYVTALTSSSEVKKLNEVKQAGRYLQKMFFSGQESFDVDTGFLIHPKFLQSLSLRGPSSSNSGIDCSDRRLIFGSSWWFEQFEATILDIC</sequence>
<comment type="caution">
    <text evidence="1">The sequence shown here is derived from an EMBL/GenBank/DDBJ whole genome shotgun (WGS) entry which is preliminary data.</text>
</comment>
<evidence type="ECO:0000313" key="1">
    <source>
        <dbReference type="EMBL" id="KAI3683642.1"/>
    </source>
</evidence>
<keyword evidence="2" id="KW-1185">Reference proteome</keyword>
<protein>
    <submittedName>
        <fullName evidence="1">Uncharacterized protein</fullName>
    </submittedName>
</protein>
<reference evidence="1 2" key="2">
    <citation type="journal article" date="2022" name="Mol. Ecol. Resour.">
        <title>The genomes of chicory, endive, great burdock and yacon provide insights into Asteraceae paleo-polyploidization history and plant inulin production.</title>
        <authorList>
            <person name="Fan W."/>
            <person name="Wang S."/>
            <person name="Wang H."/>
            <person name="Wang A."/>
            <person name="Jiang F."/>
            <person name="Liu H."/>
            <person name="Zhao H."/>
            <person name="Xu D."/>
            <person name="Zhang Y."/>
        </authorList>
    </citation>
    <scope>NUCLEOTIDE SEQUENCE [LARGE SCALE GENOMIC DNA]</scope>
    <source>
        <strain evidence="2">cv. Yunnan</strain>
        <tissue evidence="1">Leaves</tissue>
    </source>
</reference>
<gene>
    <name evidence="1" type="ORF">L1987_84153</name>
</gene>
<proteinExistence type="predicted"/>
<evidence type="ECO:0000313" key="2">
    <source>
        <dbReference type="Proteomes" id="UP001056120"/>
    </source>
</evidence>